<evidence type="ECO:0000256" key="3">
    <source>
        <dbReference type="ARBA" id="ARBA00022763"/>
    </source>
</evidence>
<name>A0A6J6XFR8_9ZZZZ</name>
<evidence type="ECO:0000256" key="2">
    <source>
        <dbReference type="ARBA" id="ARBA00022670"/>
    </source>
</evidence>
<keyword evidence="3" id="KW-0227">DNA damage</keyword>
<keyword evidence="5" id="KW-0190">Covalent protein-DNA linkage</keyword>
<evidence type="ECO:0000256" key="4">
    <source>
        <dbReference type="ARBA" id="ARBA00022801"/>
    </source>
</evidence>
<dbReference type="GO" id="GO:0016829">
    <property type="term" value="F:lyase activity"/>
    <property type="evidence" value="ECO:0007669"/>
    <property type="project" value="UniProtKB-KW"/>
</dbReference>
<dbReference type="Pfam" id="PF02586">
    <property type="entry name" value="SRAP"/>
    <property type="match status" value="1"/>
</dbReference>
<keyword evidence="6" id="KW-0238">DNA-binding</keyword>
<accession>A0A6J6XFR8</accession>
<evidence type="ECO:0000256" key="7">
    <source>
        <dbReference type="ARBA" id="ARBA00023239"/>
    </source>
</evidence>
<comment type="similarity">
    <text evidence="1">Belongs to the SOS response-associated peptidase family.</text>
</comment>
<dbReference type="SUPFAM" id="SSF143081">
    <property type="entry name" value="BB1717-like"/>
    <property type="match status" value="1"/>
</dbReference>
<keyword evidence="2" id="KW-0645">Protease</keyword>
<dbReference type="InterPro" id="IPR003738">
    <property type="entry name" value="SRAP"/>
</dbReference>
<sequence>MCGRFTSLTPPQELAAIFSTVEPNPQLFDEFHPNFNVPPTTRIAAVAQDSQGARKLGRFKWGLVPNWAKDTSGSARCINARSETVLEKPSFRTSVPAKRCIIPMDGFYEWQTIGVTASSPPKPKQPVYVTRQDGRPLAVAGLWASWRDRSLGDSAPWLHSCCVITTQANDTMSPIHDRMPVVLEAEDWDDWLNVGGGSHVATPIERIIELMIPADPSILIPLWVSTGVNAVRNNHPDLIAPIKIGE</sequence>
<dbReference type="EMBL" id="CAFBLJ010000017">
    <property type="protein sequence ID" value="CAB4861866.1"/>
    <property type="molecule type" value="Genomic_DNA"/>
</dbReference>
<proteinExistence type="inferred from homology"/>
<evidence type="ECO:0000256" key="6">
    <source>
        <dbReference type="ARBA" id="ARBA00023125"/>
    </source>
</evidence>
<dbReference type="GO" id="GO:0008233">
    <property type="term" value="F:peptidase activity"/>
    <property type="evidence" value="ECO:0007669"/>
    <property type="project" value="UniProtKB-KW"/>
</dbReference>
<dbReference type="GO" id="GO:0006508">
    <property type="term" value="P:proteolysis"/>
    <property type="evidence" value="ECO:0007669"/>
    <property type="project" value="UniProtKB-KW"/>
</dbReference>
<keyword evidence="7" id="KW-0456">Lyase</keyword>
<evidence type="ECO:0000256" key="1">
    <source>
        <dbReference type="ARBA" id="ARBA00008136"/>
    </source>
</evidence>
<dbReference type="PANTHER" id="PTHR13604">
    <property type="entry name" value="DC12-RELATED"/>
    <property type="match status" value="1"/>
</dbReference>
<dbReference type="EMBL" id="CAFAAL010000006">
    <property type="protein sequence ID" value="CAB4792837.1"/>
    <property type="molecule type" value="Genomic_DNA"/>
</dbReference>
<dbReference type="InterPro" id="IPR036590">
    <property type="entry name" value="SRAP-like"/>
</dbReference>
<dbReference type="Gene3D" id="3.90.1680.10">
    <property type="entry name" value="SOS response associated peptidase-like"/>
    <property type="match status" value="1"/>
</dbReference>
<dbReference type="GO" id="GO:0106300">
    <property type="term" value="P:protein-DNA covalent cross-linking repair"/>
    <property type="evidence" value="ECO:0007669"/>
    <property type="project" value="InterPro"/>
</dbReference>
<reference evidence="8" key="1">
    <citation type="submission" date="2020-05" db="EMBL/GenBank/DDBJ databases">
        <authorList>
            <person name="Chiriac C."/>
            <person name="Salcher M."/>
            <person name="Ghai R."/>
            <person name="Kavagutti S V."/>
        </authorList>
    </citation>
    <scope>NUCLEOTIDE SEQUENCE</scope>
</reference>
<dbReference type="PANTHER" id="PTHR13604:SF0">
    <property type="entry name" value="ABASIC SITE PROCESSING PROTEIN HMCES"/>
    <property type="match status" value="1"/>
</dbReference>
<keyword evidence="4" id="KW-0378">Hydrolase</keyword>
<evidence type="ECO:0000313" key="9">
    <source>
        <dbReference type="EMBL" id="CAB4861866.1"/>
    </source>
</evidence>
<dbReference type="GO" id="GO:0003697">
    <property type="term" value="F:single-stranded DNA binding"/>
    <property type="evidence" value="ECO:0007669"/>
    <property type="project" value="InterPro"/>
</dbReference>
<evidence type="ECO:0000256" key="5">
    <source>
        <dbReference type="ARBA" id="ARBA00023124"/>
    </source>
</evidence>
<evidence type="ECO:0000313" key="8">
    <source>
        <dbReference type="EMBL" id="CAB4792837.1"/>
    </source>
</evidence>
<dbReference type="AlphaFoldDB" id="A0A6J6XFR8"/>
<gene>
    <name evidence="8" type="ORF">UFOPK3004_00146</name>
    <name evidence="9" type="ORF">UFOPK3304_00503</name>
</gene>
<protein>
    <submittedName>
        <fullName evidence="8">Unannotated protein</fullName>
    </submittedName>
</protein>
<organism evidence="8">
    <name type="scientific">freshwater metagenome</name>
    <dbReference type="NCBI Taxonomy" id="449393"/>
    <lineage>
        <taxon>unclassified sequences</taxon>
        <taxon>metagenomes</taxon>
        <taxon>ecological metagenomes</taxon>
    </lineage>
</organism>